<comment type="caution">
    <text evidence="1">The sequence shown here is derived from an EMBL/GenBank/DDBJ whole genome shotgun (WGS) entry which is preliminary data.</text>
</comment>
<accession>A0ABQ7QPR6</accession>
<reference evidence="1 2" key="1">
    <citation type="submission" date="2021-06" db="EMBL/GenBank/DDBJ databases">
        <title>A haploid diamondback moth (Plutella xylostella L.) genome assembly resolves 31 chromosomes and identifies a diamide resistance mutation.</title>
        <authorList>
            <person name="Ward C.M."/>
            <person name="Perry K.D."/>
            <person name="Baker G."/>
            <person name="Powis K."/>
            <person name="Heckel D.G."/>
            <person name="Baxter S.W."/>
        </authorList>
    </citation>
    <scope>NUCLEOTIDE SEQUENCE [LARGE SCALE GENOMIC DNA]</scope>
    <source>
        <strain evidence="1 2">LV</strain>
        <tissue evidence="1">Single pupa</tissue>
    </source>
</reference>
<evidence type="ECO:0008006" key="3">
    <source>
        <dbReference type="Google" id="ProtNLM"/>
    </source>
</evidence>
<gene>
    <name evidence="1" type="ORF">JYU34_007167</name>
</gene>
<dbReference type="Proteomes" id="UP000823941">
    <property type="component" value="Chromosome 10"/>
</dbReference>
<protein>
    <recommendedName>
        <fullName evidence="3">Metallothionein</fullName>
    </recommendedName>
</protein>
<evidence type="ECO:0000313" key="1">
    <source>
        <dbReference type="EMBL" id="KAG7307036.1"/>
    </source>
</evidence>
<sequence>MTSSTLVPLSHCESRALCPSPPASCPSPCTCASCSAGATCAETACALRRDALCDPFVA</sequence>
<proteinExistence type="predicted"/>
<organism evidence="1 2">
    <name type="scientific">Plutella xylostella</name>
    <name type="common">Diamondback moth</name>
    <name type="synonym">Plutella maculipennis</name>
    <dbReference type="NCBI Taxonomy" id="51655"/>
    <lineage>
        <taxon>Eukaryota</taxon>
        <taxon>Metazoa</taxon>
        <taxon>Ecdysozoa</taxon>
        <taxon>Arthropoda</taxon>
        <taxon>Hexapoda</taxon>
        <taxon>Insecta</taxon>
        <taxon>Pterygota</taxon>
        <taxon>Neoptera</taxon>
        <taxon>Endopterygota</taxon>
        <taxon>Lepidoptera</taxon>
        <taxon>Glossata</taxon>
        <taxon>Ditrysia</taxon>
        <taxon>Yponomeutoidea</taxon>
        <taxon>Plutellidae</taxon>
        <taxon>Plutella</taxon>
    </lineage>
</organism>
<keyword evidence="2" id="KW-1185">Reference proteome</keyword>
<name>A0ABQ7QPR6_PLUXY</name>
<dbReference type="EMBL" id="JAHIBW010000010">
    <property type="protein sequence ID" value="KAG7307036.1"/>
    <property type="molecule type" value="Genomic_DNA"/>
</dbReference>
<evidence type="ECO:0000313" key="2">
    <source>
        <dbReference type="Proteomes" id="UP000823941"/>
    </source>
</evidence>